<comment type="cofactor">
    <cofactor evidence="1">
        <name>[4Fe-4S] cluster</name>
        <dbReference type="ChEBI" id="CHEBI:49883"/>
    </cofactor>
</comment>
<evidence type="ECO:0000313" key="9">
    <source>
        <dbReference type="EMBL" id="MEQ2434254.1"/>
    </source>
</evidence>
<dbReference type="Gene3D" id="3.30.70.20">
    <property type="match status" value="1"/>
</dbReference>
<dbReference type="InterPro" id="IPR017896">
    <property type="entry name" value="4Fe4S_Fe-S-bd"/>
</dbReference>
<reference evidence="9 10" key="1">
    <citation type="submission" date="2024-03" db="EMBL/GenBank/DDBJ databases">
        <title>Human intestinal bacterial collection.</title>
        <authorList>
            <person name="Pauvert C."/>
            <person name="Hitch T.C.A."/>
            <person name="Clavel T."/>
        </authorList>
    </citation>
    <scope>NUCLEOTIDE SEQUENCE [LARGE SCALE GENOMIC DNA]</scope>
    <source>
        <strain evidence="9 10">CLA-SR-H028</strain>
    </source>
</reference>
<dbReference type="PANTHER" id="PTHR24960">
    <property type="entry name" value="PHOTOSYSTEM I IRON-SULFUR CENTER-RELATED"/>
    <property type="match status" value="1"/>
</dbReference>
<gene>
    <name evidence="9" type="ORF">WMO65_24970</name>
</gene>
<dbReference type="Pfam" id="PF00037">
    <property type="entry name" value="Fer4"/>
    <property type="match status" value="2"/>
</dbReference>
<name>A0ABV1DV40_9FIRM</name>
<evidence type="ECO:0000256" key="5">
    <source>
        <dbReference type="ARBA" id="ARBA00022723"/>
    </source>
</evidence>
<keyword evidence="4" id="KW-0004">4Fe-4S</keyword>
<dbReference type="PANTHER" id="PTHR24960:SF79">
    <property type="entry name" value="PHOTOSYSTEM I IRON-SULFUR CENTER"/>
    <property type="match status" value="1"/>
</dbReference>
<comment type="function">
    <text evidence="2">Ferredoxins are iron-sulfur proteins that transfer electrons in a wide variety of metabolic reactions.</text>
</comment>
<comment type="caution">
    <text evidence="9">The sequence shown here is derived from an EMBL/GenBank/DDBJ whole genome shotgun (WGS) entry which is preliminary data.</text>
</comment>
<evidence type="ECO:0000256" key="2">
    <source>
        <dbReference type="ARBA" id="ARBA00003532"/>
    </source>
</evidence>
<evidence type="ECO:0000259" key="8">
    <source>
        <dbReference type="PROSITE" id="PS51379"/>
    </source>
</evidence>
<dbReference type="PROSITE" id="PS00198">
    <property type="entry name" value="4FE4S_FER_1"/>
    <property type="match status" value="1"/>
</dbReference>
<dbReference type="InterPro" id="IPR050157">
    <property type="entry name" value="PSI_iron-sulfur_center"/>
</dbReference>
<keyword evidence="7" id="KW-0411">Iron-sulfur</keyword>
<dbReference type="SUPFAM" id="SSF54862">
    <property type="entry name" value="4Fe-4S ferredoxins"/>
    <property type="match status" value="1"/>
</dbReference>
<dbReference type="Proteomes" id="UP001457898">
    <property type="component" value="Unassembled WGS sequence"/>
</dbReference>
<feature type="domain" description="4Fe-4S ferredoxin-type" evidence="8">
    <location>
        <begin position="31"/>
        <end position="60"/>
    </location>
</feature>
<accession>A0ABV1DV40</accession>
<protein>
    <recommendedName>
        <fullName evidence="3">Ferredoxin</fullName>
    </recommendedName>
</protein>
<sequence length="79" mass="9127">MKPVAKFWDGDKCNGCQACVQKCPAAAIDKETYEVDESLCINCMRCARVCPAKARSYDCGEVQKYLESNYMERREIEWF</sequence>
<proteinExistence type="predicted"/>
<evidence type="ECO:0000256" key="1">
    <source>
        <dbReference type="ARBA" id="ARBA00001966"/>
    </source>
</evidence>
<feature type="domain" description="4Fe-4S ferredoxin-type" evidence="8">
    <location>
        <begin position="4"/>
        <end position="29"/>
    </location>
</feature>
<dbReference type="InterPro" id="IPR017900">
    <property type="entry name" value="4Fe4S_Fe_S_CS"/>
</dbReference>
<evidence type="ECO:0000313" key="10">
    <source>
        <dbReference type="Proteomes" id="UP001457898"/>
    </source>
</evidence>
<evidence type="ECO:0000256" key="3">
    <source>
        <dbReference type="ARBA" id="ARBA00013529"/>
    </source>
</evidence>
<organism evidence="9 10">
    <name type="scientific">Blautia caccae</name>
    <dbReference type="NCBI Taxonomy" id="3133175"/>
    <lineage>
        <taxon>Bacteria</taxon>
        <taxon>Bacillati</taxon>
        <taxon>Bacillota</taxon>
        <taxon>Clostridia</taxon>
        <taxon>Lachnospirales</taxon>
        <taxon>Lachnospiraceae</taxon>
        <taxon>Blautia</taxon>
    </lineage>
</organism>
<evidence type="ECO:0000256" key="4">
    <source>
        <dbReference type="ARBA" id="ARBA00022485"/>
    </source>
</evidence>
<keyword evidence="6" id="KW-0408">Iron</keyword>
<keyword evidence="10" id="KW-1185">Reference proteome</keyword>
<evidence type="ECO:0000256" key="6">
    <source>
        <dbReference type="ARBA" id="ARBA00023004"/>
    </source>
</evidence>
<dbReference type="RefSeq" id="WP_334303738.1">
    <property type="nucleotide sequence ID" value="NZ_JBBMFP010000038.1"/>
</dbReference>
<evidence type="ECO:0000256" key="7">
    <source>
        <dbReference type="ARBA" id="ARBA00023014"/>
    </source>
</evidence>
<dbReference type="PROSITE" id="PS51379">
    <property type="entry name" value="4FE4S_FER_2"/>
    <property type="match status" value="2"/>
</dbReference>
<keyword evidence="5" id="KW-0479">Metal-binding</keyword>
<dbReference type="EMBL" id="JBBMFP010000038">
    <property type="protein sequence ID" value="MEQ2434254.1"/>
    <property type="molecule type" value="Genomic_DNA"/>
</dbReference>